<dbReference type="InterPro" id="IPR000008">
    <property type="entry name" value="C2_dom"/>
</dbReference>
<dbReference type="GO" id="GO:0005509">
    <property type="term" value="F:calcium ion binding"/>
    <property type="evidence" value="ECO:0007669"/>
    <property type="project" value="TreeGrafter"/>
</dbReference>
<evidence type="ECO:0000256" key="8">
    <source>
        <dbReference type="SAM" id="MobiDB-lite"/>
    </source>
</evidence>
<dbReference type="GO" id="GO:0047498">
    <property type="term" value="F:calcium-dependent phospholipase A2 activity"/>
    <property type="evidence" value="ECO:0007669"/>
    <property type="project" value="TreeGrafter"/>
</dbReference>
<dbReference type="SUPFAM" id="SSF52151">
    <property type="entry name" value="FabD/lysophospholipase-like"/>
    <property type="match status" value="2"/>
</dbReference>
<evidence type="ECO:0000256" key="6">
    <source>
        <dbReference type="PROSITE-ProRule" id="PRU00555"/>
    </source>
</evidence>
<feature type="domain" description="C2" evidence="9">
    <location>
        <begin position="3"/>
        <end position="125"/>
    </location>
</feature>
<dbReference type="GO" id="GO:0046475">
    <property type="term" value="P:glycerophospholipid catabolic process"/>
    <property type="evidence" value="ECO:0007669"/>
    <property type="project" value="TreeGrafter"/>
</dbReference>
<protein>
    <recommendedName>
        <fullName evidence="2 7">Phospholipase A2</fullName>
        <ecNumber evidence="2 7">3.1.1.4</ecNumber>
    </recommendedName>
</protein>
<dbReference type="EC" id="3.1.1.4" evidence="2 7"/>
<reference evidence="11" key="1">
    <citation type="journal article" date="2019" name="bioRxiv">
        <title>The Genome of the Zebra Mussel, Dreissena polymorpha: A Resource for Invasive Species Research.</title>
        <authorList>
            <person name="McCartney M.A."/>
            <person name="Auch B."/>
            <person name="Kono T."/>
            <person name="Mallez S."/>
            <person name="Zhang Y."/>
            <person name="Obille A."/>
            <person name="Becker A."/>
            <person name="Abrahante J.E."/>
            <person name="Garbe J."/>
            <person name="Badalamenti J.P."/>
            <person name="Herman A."/>
            <person name="Mangelson H."/>
            <person name="Liachko I."/>
            <person name="Sullivan S."/>
            <person name="Sone E.D."/>
            <person name="Koren S."/>
            <person name="Silverstein K.A.T."/>
            <person name="Beckman K.B."/>
            <person name="Gohl D.M."/>
        </authorList>
    </citation>
    <scope>NUCLEOTIDE SEQUENCE</scope>
    <source>
        <strain evidence="11">Duluth1</strain>
        <tissue evidence="11">Whole animal</tissue>
    </source>
</reference>
<dbReference type="SMART" id="SM00022">
    <property type="entry name" value="PLAc"/>
    <property type="match status" value="1"/>
</dbReference>
<keyword evidence="12" id="KW-1185">Reference proteome</keyword>
<evidence type="ECO:0000256" key="4">
    <source>
        <dbReference type="ARBA" id="ARBA00022801"/>
    </source>
</evidence>
<feature type="compositionally biased region" description="Acidic residues" evidence="8">
    <location>
        <begin position="427"/>
        <end position="447"/>
    </location>
</feature>
<dbReference type="SUPFAM" id="SSF49562">
    <property type="entry name" value="C2 domain (Calcium/lipid-binding domain, CaLB)"/>
    <property type="match status" value="1"/>
</dbReference>
<organism evidence="11 12">
    <name type="scientific">Dreissena polymorpha</name>
    <name type="common">Zebra mussel</name>
    <name type="synonym">Mytilus polymorpha</name>
    <dbReference type="NCBI Taxonomy" id="45954"/>
    <lineage>
        <taxon>Eukaryota</taxon>
        <taxon>Metazoa</taxon>
        <taxon>Spiralia</taxon>
        <taxon>Lophotrochozoa</taxon>
        <taxon>Mollusca</taxon>
        <taxon>Bivalvia</taxon>
        <taxon>Autobranchia</taxon>
        <taxon>Heteroconchia</taxon>
        <taxon>Euheterodonta</taxon>
        <taxon>Imparidentia</taxon>
        <taxon>Neoheterodontei</taxon>
        <taxon>Myida</taxon>
        <taxon>Dreissenoidea</taxon>
        <taxon>Dreissenidae</taxon>
        <taxon>Dreissena</taxon>
    </lineage>
</organism>
<dbReference type="EMBL" id="JAIWYP010000002">
    <property type="protein sequence ID" value="KAH3870514.1"/>
    <property type="molecule type" value="Genomic_DNA"/>
</dbReference>
<feature type="domain" description="PLA2c" evidence="10">
    <location>
        <begin position="139"/>
        <end position="801"/>
    </location>
</feature>
<evidence type="ECO:0000256" key="3">
    <source>
        <dbReference type="ARBA" id="ARBA00022490"/>
    </source>
</evidence>
<evidence type="ECO:0000259" key="10">
    <source>
        <dbReference type="PROSITE" id="PS51210"/>
    </source>
</evidence>
<dbReference type="PROSITE" id="PS51210">
    <property type="entry name" value="PLA2C"/>
    <property type="match status" value="1"/>
</dbReference>
<name>A0A9D4M663_DREPO</name>
<evidence type="ECO:0000256" key="1">
    <source>
        <dbReference type="ARBA" id="ARBA00004496"/>
    </source>
</evidence>
<comment type="domain">
    <text evidence="7">The N-terminal C2 domain associates with lipid membranes upon calcium binding.</text>
</comment>
<dbReference type="Pfam" id="PF01735">
    <property type="entry name" value="PLA2_B"/>
    <property type="match status" value="1"/>
</dbReference>
<dbReference type="PANTHER" id="PTHR10728:SF40">
    <property type="entry name" value="PATATIN FAMILY PROTEIN"/>
    <property type="match status" value="1"/>
</dbReference>
<comment type="subcellular location">
    <subcellularLocation>
        <location evidence="1">Cytoplasm</location>
    </subcellularLocation>
</comment>
<keyword evidence="5 6" id="KW-0443">Lipid metabolism</keyword>
<evidence type="ECO:0000256" key="7">
    <source>
        <dbReference type="RuleBase" id="RU362102"/>
    </source>
</evidence>
<evidence type="ECO:0000256" key="2">
    <source>
        <dbReference type="ARBA" id="ARBA00013278"/>
    </source>
</evidence>
<feature type="region of interest" description="Disordered" evidence="8">
    <location>
        <begin position="885"/>
        <end position="942"/>
    </location>
</feature>
<dbReference type="InterPro" id="IPR002642">
    <property type="entry name" value="LysoPLipase_cat_dom"/>
</dbReference>
<sequence>MMDTGFDPYQIFEVEHKPCLILEVKVVRGRNITLGWRDYVDTPDPYVKLFIRTAPEGRRQTKSRENDINPVWDESFTFLLNETETNIMEIWLMEDNSPLMYDEIVGSAQFDLGTLTRDKWHKKTFVFNEVSEVDIEMKISLDQKPTLRYSLCLCEQEKSFLTLRKVKVMEAMKQLLGKKGPNNVDEVPTIAIIGSGGGFRAMVGLSGAVKGLYDAGIFQCATYLCGLSGSSWYISTLYSHPNWPKMAPGDMQDELKNNIDSSILWLLKPQTVYRYMDNIMRKRQNGQPVSFTDFFGHMVGETLLGNRFHCRLSEQHAKLTDGAIPMPLLTCVHVKKDRSERSFQEWVEFSPYEIGMAKYGTFMPTRLFGCKFFMGHLAKEYEEPPLHYLQGIWGSAFCILFKRLFEDNKRLDPAEINRQDMAKALEENEQDESSDSSDEGDFNDEDSTIQSAGNMKKASTLPANLNRLHGSPQRRSPHLTGCGGSMDSAPKRKVSTRRTKRKGYWTEFLKGVFENKRFELLSTRAGRAGVIHNFMRGLSLQHTYPLCPFTPVTMEPPEVPNKVHGSAPRPQSDDFDGIFEMHPTTEKHLYVVDAGLTFNSPYPVVLRPQREVDIILSFDFSARPGDSSPPFKELLLAAMWAKKHNLMFPPIDTTVFDREGMKELYIFRHPTEANCPIVLHFCLVNVEFRNFVKPGLTRKTKEEKQFADFDIFDDPATPYSTFNFKYPHLAFERLSKLTEFNTLLNVEAVKKVIVEIIEKKRADPNKFLFKLEDVPLLRRVSQKNKNRLSKFLTRIHSGRFSIKDAGKDLSQSIEDIPEEPLRGEDGPDNAPDQHQPLPLTSEDVPKLKRTRAITKKHPISNGAFKSFNAGSSQKTLTLPISSMSLDVSEASREEQDSTLRDIPGRRKPMQPEKSKQWQDSKCNSIDEDDGDPRFYTAIESPI</sequence>
<feature type="region of interest" description="Disordered" evidence="8">
    <location>
        <begin position="425"/>
        <end position="498"/>
    </location>
</feature>
<comment type="caution">
    <text evidence="11">The sequence shown here is derived from an EMBL/GenBank/DDBJ whole genome shotgun (WGS) entry which is preliminary data.</text>
</comment>
<comment type="catalytic activity">
    <reaction evidence="7">
        <text>a 1,2-diacyl-sn-glycero-3-phosphocholine + H2O = a 1-acyl-sn-glycero-3-phosphocholine + a fatty acid + H(+)</text>
        <dbReference type="Rhea" id="RHEA:15801"/>
        <dbReference type="ChEBI" id="CHEBI:15377"/>
        <dbReference type="ChEBI" id="CHEBI:15378"/>
        <dbReference type="ChEBI" id="CHEBI:28868"/>
        <dbReference type="ChEBI" id="CHEBI:57643"/>
        <dbReference type="ChEBI" id="CHEBI:58168"/>
        <dbReference type="EC" id="3.1.1.4"/>
    </reaction>
</comment>
<keyword evidence="7" id="KW-0479">Metal-binding</keyword>
<dbReference type="GO" id="GO:0005829">
    <property type="term" value="C:cytosol"/>
    <property type="evidence" value="ECO:0007669"/>
    <property type="project" value="TreeGrafter"/>
</dbReference>
<keyword evidence="6 7" id="KW-0442">Lipid degradation</keyword>
<evidence type="ECO:0000313" key="12">
    <source>
        <dbReference type="Proteomes" id="UP000828390"/>
    </source>
</evidence>
<dbReference type="SMART" id="SM00239">
    <property type="entry name" value="C2"/>
    <property type="match status" value="1"/>
</dbReference>
<keyword evidence="4 6" id="KW-0378">Hydrolase</keyword>
<evidence type="ECO:0000259" key="9">
    <source>
        <dbReference type="PROSITE" id="PS50004"/>
    </source>
</evidence>
<dbReference type="Gene3D" id="2.60.40.150">
    <property type="entry name" value="C2 domain"/>
    <property type="match status" value="1"/>
</dbReference>
<dbReference type="InterPro" id="IPR035892">
    <property type="entry name" value="C2_domain_sf"/>
</dbReference>
<proteinExistence type="predicted"/>
<dbReference type="GO" id="GO:0005544">
    <property type="term" value="F:calcium-dependent phospholipid binding"/>
    <property type="evidence" value="ECO:0007669"/>
    <property type="project" value="TreeGrafter"/>
</dbReference>
<keyword evidence="7" id="KW-0106">Calcium</keyword>
<accession>A0A9D4M663</accession>
<dbReference type="AlphaFoldDB" id="A0A9D4M663"/>
<dbReference type="PROSITE" id="PS50004">
    <property type="entry name" value="C2"/>
    <property type="match status" value="1"/>
</dbReference>
<dbReference type="Gene3D" id="3.40.1090.10">
    <property type="entry name" value="Cytosolic phospholipase A2 catalytic domain"/>
    <property type="match status" value="1"/>
</dbReference>
<reference evidence="11" key="2">
    <citation type="submission" date="2020-11" db="EMBL/GenBank/DDBJ databases">
        <authorList>
            <person name="McCartney M.A."/>
            <person name="Auch B."/>
            <person name="Kono T."/>
            <person name="Mallez S."/>
            <person name="Becker A."/>
            <person name="Gohl D.M."/>
            <person name="Silverstein K.A.T."/>
            <person name="Koren S."/>
            <person name="Bechman K.B."/>
            <person name="Herman A."/>
            <person name="Abrahante J.E."/>
            <person name="Garbe J."/>
        </authorList>
    </citation>
    <scope>NUCLEOTIDE SEQUENCE</scope>
    <source>
        <strain evidence="11">Duluth1</strain>
        <tissue evidence="11">Whole animal</tissue>
    </source>
</reference>
<dbReference type="OrthoDB" id="419768at2759"/>
<keyword evidence="3 7" id="KW-0963">Cytoplasm</keyword>
<dbReference type="InterPro" id="IPR016035">
    <property type="entry name" value="Acyl_Trfase/lysoPLipase"/>
</dbReference>
<evidence type="ECO:0000313" key="11">
    <source>
        <dbReference type="EMBL" id="KAH3870514.1"/>
    </source>
</evidence>
<dbReference type="Proteomes" id="UP000828390">
    <property type="component" value="Unassembled WGS sequence"/>
</dbReference>
<dbReference type="PANTHER" id="PTHR10728">
    <property type="entry name" value="CYTOSOLIC PHOSPHOLIPASE A2"/>
    <property type="match status" value="1"/>
</dbReference>
<feature type="region of interest" description="Disordered" evidence="8">
    <location>
        <begin position="817"/>
        <end position="846"/>
    </location>
</feature>
<evidence type="ECO:0000256" key="5">
    <source>
        <dbReference type="ARBA" id="ARBA00023098"/>
    </source>
</evidence>
<gene>
    <name evidence="11" type="ORF">DPMN_033702</name>
</gene>
<feature type="compositionally biased region" description="Basic and acidic residues" evidence="8">
    <location>
        <begin position="889"/>
        <end position="918"/>
    </location>
</feature>
<dbReference type="Pfam" id="PF00168">
    <property type="entry name" value="C2"/>
    <property type="match status" value="1"/>
</dbReference>